<keyword evidence="2" id="KW-1185">Reference proteome</keyword>
<evidence type="ECO:0000313" key="1">
    <source>
        <dbReference type="EMBL" id="MBW3470445.1"/>
    </source>
</evidence>
<comment type="caution">
    <text evidence="1">The sequence shown here is derived from an EMBL/GenBank/DDBJ whole genome shotgun (WGS) entry which is preliminary data.</text>
</comment>
<reference evidence="1 2" key="1">
    <citation type="journal article" date="2020" name="Syst. Appl. Microbiol.">
        <title>Arthrospiribacter ruber gen. nov., sp. nov., a novel bacterium isolated from Arthrospira cultures.</title>
        <authorList>
            <person name="Waleron M."/>
            <person name="Misztak A."/>
            <person name="Waleron M.M."/>
            <person name="Furmaniak M."/>
            <person name="Mrozik A."/>
            <person name="Waleron K."/>
        </authorList>
    </citation>
    <scope>NUCLEOTIDE SEQUENCE [LARGE SCALE GENOMIC DNA]</scope>
    <source>
        <strain evidence="1 2">DPMB0001</strain>
    </source>
</reference>
<dbReference type="InterPro" id="IPR025591">
    <property type="entry name" value="RloB"/>
</dbReference>
<name>A0A951J0B1_9BACT</name>
<gene>
    <name evidence="1" type="ORF">EGN73_21940</name>
</gene>
<dbReference type="Pfam" id="PF13707">
    <property type="entry name" value="RloB"/>
    <property type="match status" value="1"/>
</dbReference>
<sequence length="213" mass="25168">MRKPKKIIHKINPSFALVVDGETEVWYLQMLKRNERDIRVSIKPEIPNKKSLEEQYNLVCDLSGKEFTKVFWIIDLDTLIKEDNEAPKGKKSPLKTFEEYRTDLIKNYTNVVVIVNNPCIEFWFLLHFEKTSKYFGTCSSAETQLKKHLKNYEKTQKFFTKQNDDIYLKLKPKLKQAIDNSFALGNFDNENPKKAMCEMGLLFKSDELKKHFE</sequence>
<dbReference type="EMBL" id="RPHB01000016">
    <property type="protein sequence ID" value="MBW3470445.1"/>
    <property type="molecule type" value="Genomic_DNA"/>
</dbReference>
<dbReference type="AlphaFoldDB" id="A0A951J0B1"/>
<organism evidence="1 2">
    <name type="scientific">Arthrospiribacter ruber</name>
    <dbReference type="NCBI Taxonomy" id="2487934"/>
    <lineage>
        <taxon>Bacteria</taxon>
        <taxon>Pseudomonadati</taxon>
        <taxon>Bacteroidota</taxon>
        <taxon>Cytophagia</taxon>
        <taxon>Cytophagales</taxon>
        <taxon>Cyclobacteriaceae</taxon>
        <taxon>Arthrospiribacter</taxon>
    </lineage>
</organism>
<dbReference type="Proteomes" id="UP000727490">
    <property type="component" value="Unassembled WGS sequence"/>
</dbReference>
<dbReference type="RefSeq" id="WP_219294255.1">
    <property type="nucleotide sequence ID" value="NZ_RPHB01000016.1"/>
</dbReference>
<evidence type="ECO:0000313" key="2">
    <source>
        <dbReference type="Proteomes" id="UP000727490"/>
    </source>
</evidence>
<accession>A0A951J0B1</accession>
<protein>
    <submittedName>
        <fullName evidence="1">RloB domain-containing protein</fullName>
    </submittedName>
</protein>
<proteinExistence type="predicted"/>